<name>A0A4Y2LX29_ARAVE</name>
<evidence type="ECO:0000313" key="2">
    <source>
        <dbReference type="EMBL" id="GBN19388.1"/>
    </source>
</evidence>
<accession>A0A4Y2LX29</accession>
<feature type="compositionally biased region" description="Polar residues" evidence="1">
    <location>
        <begin position="1"/>
        <end position="23"/>
    </location>
</feature>
<protein>
    <submittedName>
        <fullName evidence="2">Uncharacterized protein</fullName>
    </submittedName>
</protein>
<comment type="caution">
    <text evidence="2">The sequence shown here is derived from an EMBL/GenBank/DDBJ whole genome shotgun (WGS) entry which is preliminary data.</text>
</comment>
<organism evidence="2 3">
    <name type="scientific">Araneus ventricosus</name>
    <name type="common">Orbweaver spider</name>
    <name type="synonym">Epeira ventricosa</name>
    <dbReference type="NCBI Taxonomy" id="182803"/>
    <lineage>
        <taxon>Eukaryota</taxon>
        <taxon>Metazoa</taxon>
        <taxon>Ecdysozoa</taxon>
        <taxon>Arthropoda</taxon>
        <taxon>Chelicerata</taxon>
        <taxon>Arachnida</taxon>
        <taxon>Araneae</taxon>
        <taxon>Araneomorphae</taxon>
        <taxon>Entelegynae</taxon>
        <taxon>Araneoidea</taxon>
        <taxon>Araneidae</taxon>
        <taxon>Araneus</taxon>
    </lineage>
</organism>
<dbReference type="Proteomes" id="UP000499080">
    <property type="component" value="Unassembled WGS sequence"/>
</dbReference>
<feature type="region of interest" description="Disordered" evidence="1">
    <location>
        <begin position="1"/>
        <end position="28"/>
    </location>
</feature>
<gene>
    <name evidence="2" type="ORF">AVEN_120683_1</name>
</gene>
<reference evidence="2 3" key="1">
    <citation type="journal article" date="2019" name="Sci. Rep.">
        <title>Orb-weaving spider Araneus ventricosus genome elucidates the spidroin gene catalogue.</title>
        <authorList>
            <person name="Kono N."/>
            <person name="Nakamura H."/>
            <person name="Ohtoshi R."/>
            <person name="Moran D.A.P."/>
            <person name="Shinohara A."/>
            <person name="Yoshida Y."/>
            <person name="Fujiwara M."/>
            <person name="Mori M."/>
            <person name="Tomita M."/>
            <person name="Arakawa K."/>
        </authorList>
    </citation>
    <scope>NUCLEOTIDE SEQUENCE [LARGE SCALE GENOMIC DNA]</scope>
</reference>
<dbReference type="EMBL" id="BGPR01006485">
    <property type="protein sequence ID" value="GBN19388.1"/>
    <property type="molecule type" value="Genomic_DNA"/>
</dbReference>
<proteinExistence type="predicted"/>
<keyword evidence="3" id="KW-1185">Reference proteome</keyword>
<evidence type="ECO:0000313" key="3">
    <source>
        <dbReference type="Proteomes" id="UP000499080"/>
    </source>
</evidence>
<dbReference type="AlphaFoldDB" id="A0A4Y2LX29"/>
<sequence>MLSSNLGSESQQPSPATPQSTEGGTFHHWWRITQPPTITILLRRSENPLTYPAATHPRSVGGGGDNSSESVLRDEVMKDLIILLTKF</sequence>
<evidence type="ECO:0000256" key="1">
    <source>
        <dbReference type="SAM" id="MobiDB-lite"/>
    </source>
</evidence>